<dbReference type="InterPro" id="IPR018222">
    <property type="entry name" value="Nuclear_transport_factor_2_euk"/>
</dbReference>
<evidence type="ECO:0000256" key="3">
    <source>
        <dbReference type="ARBA" id="ARBA00023242"/>
    </source>
</evidence>
<comment type="caution">
    <text evidence="7">The sequence shown here is derived from an EMBL/GenBank/DDBJ whole genome shotgun (WGS) entry which is preliminary data.</text>
</comment>
<dbReference type="InterPro" id="IPR045875">
    <property type="entry name" value="NTF2"/>
</dbReference>
<organism evidence="7 8">
    <name type="scientific">Diploptera punctata</name>
    <name type="common">Pacific beetle cockroach</name>
    <dbReference type="NCBI Taxonomy" id="6984"/>
    <lineage>
        <taxon>Eukaryota</taxon>
        <taxon>Metazoa</taxon>
        <taxon>Ecdysozoa</taxon>
        <taxon>Arthropoda</taxon>
        <taxon>Hexapoda</taxon>
        <taxon>Insecta</taxon>
        <taxon>Pterygota</taxon>
        <taxon>Neoptera</taxon>
        <taxon>Polyneoptera</taxon>
        <taxon>Dictyoptera</taxon>
        <taxon>Blattodea</taxon>
        <taxon>Blaberoidea</taxon>
        <taxon>Blaberidae</taxon>
        <taxon>Diplopterinae</taxon>
        <taxon>Diploptera</taxon>
    </lineage>
</organism>
<evidence type="ECO:0000256" key="4">
    <source>
        <dbReference type="ARBA" id="ARBA00070836"/>
    </source>
</evidence>
<evidence type="ECO:0000313" key="8">
    <source>
        <dbReference type="Proteomes" id="UP001233999"/>
    </source>
</evidence>
<proteinExistence type="predicted"/>
<name>A0AAD8E6I3_DIPPU</name>
<dbReference type="Gene3D" id="3.10.450.50">
    <property type="match status" value="1"/>
</dbReference>
<accession>A0AAD8E6I3</accession>
<evidence type="ECO:0000256" key="2">
    <source>
        <dbReference type="ARBA" id="ARBA00022927"/>
    </source>
</evidence>
<keyword evidence="3 5" id="KW-0539">Nucleus</keyword>
<evidence type="ECO:0000313" key="7">
    <source>
        <dbReference type="EMBL" id="KAJ9578367.1"/>
    </source>
</evidence>
<sequence length="137" mass="15687">MEQDLKSKIDQSCHTAEEFTKLYYESMDKRRHLMSRYYLDSSASVLVWNGNGVVGKDEIQKFLMNLPASEHTLTSLDAQPVLDSAVGNQLTFVILGCGFVKYQDKVPRPFQQNFMITAQGDKWKIVSDCFRLQEPVT</sequence>
<evidence type="ECO:0000256" key="5">
    <source>
        <dbReference type="RuleBase" id="RU369002"/>
    </source>
</evidence>
<reference evidence="7" key="2">
    <citation type="submission" date="2023-05" db="EMBL/GenBank/DDBJ databases">
        <authorList>
            <person name="Fouks B."/>
        </authorList>
    </citation>
    <scope>NUCLEOTIDE SEQUENCE</scope>
    <source>
        <strain evidence="7">Stay&amp;Tobe</strain>
        <tissue evidence="7">Testes</tissue>
    </source>
</reference>
<comment type="subcellular location">
    <subcellularLocation>
        <location evidence="5">Cytoplasm</location>
    </subcellularLocation>
    <subcellularLocation>
        <location evidence="5">Nucleus</location>
    </subcellularLocation>
</comment>
<dbReference type="GO" id="GO:0051028">
    <property type="term" value="P:mRNA transport"/>
    <property type="evidence" value="ECO:0007669"/>
    <property type="project" value="UniProtKB-UniRule"/>
</dbReference>
<keyword evidence="2 5" id="KW-0653">Protein transport</keyword>
<dbReference type="SUPFAM" id="SSF54427">
    <property type="entry name" value="NTF2-like"/>
    <property type="match status" value="1"/>
</dbReference>
<dbReference type="EMBL" id="JASPKZ010008885">
    <property type="protein sequence ID" value="KAJ9578367.1"/>
    <property type="molecule type" value="Genomic_DNA"/>
</dbReference>
<feature type="domain" description="NTF2" evidence="6">
    <location>
        <begin position="15"/>
        <end position="132"/>
    </location>
</feature>
<dbReference type="AlphaFoldDB" id="A0AAD8E6I3"/>
<keyword evidence="5" id="KW-0963">Cytoplasm</keyword>
<dbReference type="GO" id="GO:0005737">
    <property type="term" value="C:cytoplasm"/>
    <property type="evidence" value="ECO:0007669"/>
    <property type="project" value="UniProtKB-SubCell"/>
</dbReference>
<evidence type="ECO:0000259" key="6">
    <source>
        <dbReference type="PROSITE" id="PS50177"/>
    </source>
</evidence>
<keyword evidence="1 5" id="KW-0813">Transport</keyword>
<dbReference type="InterPro" id="IPR032710">
    <property type="entry name" value="NTF2-like_dom_sf"/>
</dbReference>
<reference evidence="7" key="1">
    <citation type="journal article" date="2023" name="IScience">
        <title>Live-bearing cockroach genome reveals convergent evolutionary mechanisms linked to viviparity in insects and beyond.</title>
        <authorList>
            <person name="Fouks B."/>
            <person name="Harrison M.C."/>
            <person name="Mikhailova A.A."/>
            <person name="Marchal E."/>
            <person name="English S."/>
            <person name="Carruthers M."/>
            <person name="Jennings E.C."/>
            <person name="Chiamaka E.L."/>
            <person name="Frigard R.A."/>
            <person name="Pippel M."/>
            <person name="Attardo G.M."/>
            <person name="Benoit J.B."/>
            <person name="Bornberg-Bauer E."/>
            <person name="Tobe S.S."/>
        </authorList>
    </citation>
    <scope>NUCLEOTIDE SEQUENCE</scope>
    <source>
        <strain evidence="7">Stay&amp;Tobe</strain>
    </source>
</reference>
<dbReference type="PROSITE" id="PS50177">
    <property type="entry name" value="NTF2_DOMAIN"/>
    <property type="match status" value="1"/>
</dbReference>
<dbReference type="InterPro" id="IPR002075">
    <property type="entry name" value="NTF2_dom"/>
</dbReference>
<dbReference type="FunFam" id="3.10.450.50:FF:000006">
    <property type="entry name" value="NTF2-related export protein 2 isoform 1"/>
    <property type="match status" value="1"/>
</dbReference>
<dbReference type="PANTHER" id="PTHR12612">
    <property type="entry name" value="NUCLEAR TRANSPORT FACTOR 2"/>
    <property type="match status" value="1"/>
</dbReference>
<evidence type="ECO:0000256" key="1">
    <source>
        <dbReference type="ARBA" id="ARBA00022448"/>
    </source>
</evidence>
<dbReference type="GO" id="GO:0006913">
    <property type="term" value="P:nucleocytoplasmic transport"/>
    <property type="evidence" value="ECO:0007669"/>
    <property type="project" value="UniProtKB-UniRule"/>
</dbReference>
<comment type="function">
    <text evidence="5">Has a role in nuclear-cytoplasmic transport of proteins and mRNAs.</text>
</comment>
<protein>
    <recommendedName>
        <fullName evidence="4 5">NTF2-related export protein</fullName>
    </recommendedName>
</protein>
<dbReference type="GO" id="GO:0005634">
    <property type="term" value="C:nucleus"/>
    <property type="evidence" value="ECO:0007669"/>
    <property type="project" value="UniProtKB-SubCell"/>
</dbReference>
<dbReference type="Pfam" id="PF02136">
    <property type="entry name" value="NTF2"/>
    <property type="match status" value="1"/>
</dbReference>
<dbReference type="Proteomes" id="UP001233999">
    <property type="component" value="Unassembled WGS sequence"/>
</dbReference>
<dbReference type="GO" id="GO:0015031">
    <property type="term" value="P:protein transport"/>
    <property type="evidence" value="ECO:0007669"/>
    <property type="project" value="UniProtKB-KW"/>
</dbReference>
<keyword evidence="8" id="KW-1185">Reference proteome</keyword>
<gene>
    <name evidence="7" type="ORF">L9F63_005399</name>
</gene>
<dbReference type="CDD" id="cd00780">
    <property type="entry name" value="NTF2"/>
    <property type="match status" value="1"/>
</dbReference>